<dbReference type="InterPro" id="IPR018376">
    <property type="entry name" value="Enoyl-CoA_hyd/isom_CS"/>
</dbReference>
<dbReference type="PANTHER" id="PTHR11941">
    <property type="entry name" value="ENOYL-COA HYDRATASE-RELATED"/>
    <property type="match status" value="1"/>
</dbReference>
<feature type="region of interest" description="Disordered" evidence="9">
    <location>
        <begin position="237"/>
        <end position="285"/>
    </location>
</feature>
<name>A0ABW6SFJ4_9NOCA</name>
<gene>
    <name evidence="10" type="ORF">ACFYXQ_40310</name>
</gene>
<evidence type="ECO:0000256" key="6">
    <source>
        <dbReference type="ARBA" id="ARBA00023709"/>
    </source>
</evidence>
<evidence type="ECO:0000256" key="9">
    <source>
        <dbReference type="SAM" id="MobiDB-lite"/>
    </source>
</evidence>
<comment type="similarity">
    <text evidence="2 8">Belongs to the enoyl-CoA hydratase/isomerase family.</text>
</comment>
<dbReference type="Gene3D" id="3.90.226.10">
    <property type="entry name" value="2-enoyl-CoA Hydratase, Chain A, domain 1"/>
    <property type="match status" value="1"/>
</dbReference>
<evidence type="ECO:0000256" key="7">
    <source>
        <dbReference type="ARBA" id="ARBA00023717"/>
    </source>
</evidence>
<sequence length="285" mass="29978">MNESAVWRTRKVGTQVTSSHTEVEAPTVLLERHGHVLLITLNRPQARNAVNAEMCVQVGDALEAAEDDPQIRAVVLTGAGDKAFCAGADLKAISRGEAVIPKDREHWGLAGYVSHPISKPTIAAVNGPALGGGTELVLASDLAIAADTATFGLPEVTRGLIAGAGGAFRLPTRLPQVVAMELLLTGDAISAERALELNLVNRVVPAAQVLEQALNLAQRIADNAPLAVQATKRIALGQSSGGERPDEERGWAATTSELSGVAYSEDAQEGPRAFAEKRKPLWKGR</sequence>
<dbReference type="PANTHER" id="PTHR11941:SF169">
    <property type="entry name" value="(7AS)-7A-METHYL-1,5-DIOXO-2,3,5,6,7,7A-HEXAHYDRO-1H-INDENE-CARBOXYL-COA HYDROLASE"/>
    <property type="match status" value="1"/>
</dbReference>
<keyword evidence="5" id="KW-0456">Lyase</keyword>
<evidence type="ECO:0000256" key="8">
    <source>
        <dbReference type="RuleBase" id="RU003707"/>
    </source>
</evidence>
<dbReference type="NCBIfam" id="NF006100">
    <property type="entry name" value="PRK08252.1"/>
    <property type="match status" value="1"/>
</dbReference>
<proteinExistence type="inferred from homology"/>
<keyword evidence="4" id="KW-0443">Lipid metabolism</keyword>
<reference evidence="10 11" key="1">
    <citation type="submission" date="2024-10" db="EMBL/GenBank/DDBJ databases">
        <title>The Natural Products Discovery Center: Release of the First 8490 Sequenced Strains for Exploring Actinobacteria Biosynthetic Diversity.</title>
        <authorList>
            <person name="Kalkreuter E."/>
            <person name="Kautsar S.A."/>
            <person name="Yang D."/>
            <person name="Bader C.D."/>
            <person name="Teijaro C.N."/>
            <person name="Fluegel L."/>
            <person name="Davis C.M."/>
            <person name="Simpson J.R."/>
            <person name="Lauterbach L."/>
            <person name="Steele A.D."/>
            <person name="Gui C."/>
            <person name="Meng S."/>
            <person name="Li G."/>
            <person name="Viehrig K."/>
            <person name="Ye F."/>
            <person name="Su P."/>
            <person name="Kiefer A.F."/>
            <person name="Nichols A."/>
            <person name="Cepeda A.J."/>
            <person name="Yan W."/>
            <person name="Fan B."/>
            <person name="Jiang Y."/>
            <person name="Adhikari A."/>
            <person name="Zheng C.-J."/>
            <person name="Schuster L."/>
            <person name="Cowan T.M."/>
            <person name="Smanski M.J."/>
            <person name="Chevrette M.G."/>
            <person name="De Carvalho L.P.S."/>
            <person name="Shen B."/>
        </authorList>
    </citation>
    <scope>NUCLEOTIDE SEQUENCE [LARGE SCALE GENOMIC DNA]</scope>
    <source>
        <strain evidence="10 11">NPDC002593</strain>
    </source>
</reference>
<evidence type="ECO:0000256" key="5">
    <source>
        <dbReference type="ARBA" id="ARBA00023239"/>
    </source>
</evidence>
<comment type="caution">
    <text evidence="10">The sequence shown here is derived from an EMBL/GenBank/DDBJ whole genome shotgun (WGS) entry which is preliminary data.</text>
</comment>
<dbReference type="Gene3D" id="1.10.12.10">
    <property type="entry name" value="Lyase 2-enoyl-coa Hydratase, Chain A, domain 2"/>
    <property type="match status" value="1"/>
</dbReference>
<keyword evidence="3" id="KW-0276">Fatty acid metabolism</keyword>
<evidence type="ECO:0000313" key="11">
    <source>
        <dbReference type="Proteomes" id="UP001601992"/>
    </source>
</evidence>
<evidence type="ECO:0000313" key="10">
    <source>
        <dbReference type="EMBL" id="MFF3574009.1"/>
    </source>
</evidence>
<dbReference type="InterPro" id="IPR001753">
    <property type="entry name" value="Enoyl-CoA_hydra/iso"/>
</dbReference>
<evidence type="ECO:0000256" key="3">
    <source>
        <dbReference type="ARBA" id="ARBA00022832"/>
    </source>
</evidence>
<dbReference type="Proteomes" id="UP001601992">
    <property type="component" value="Unassembled WGS sequence"/>
</dbReference>
<comment type="catalytic activity">
    <reaction evidence="6">
        <text>a (3S)-3-hydroxyacyl-CoA = a (2E)-enoyl-CoA + H2O</text>
        <dbReference type="Rhea" id="RHEA:16105"/>
        <dbReference type="ChEBI" id="CHEBI:15377"/>
        <dbReference type="ChEBI" id="CHEBI:57318"/>
        <dbReference type="ChEBI" id="CHEBI:58856"/>
        <dbReference type="EC" id="4.2.1.17"/>
    </reaction>
</comment>
<comment type="catalytic activity">
    <reaction evidence="7">
        <text>a 4-saturated-(3S)-3-hydroxyacyl-CoA = a (3E)-enoyl-CoA + H2O</text>
        <dbReference type="Rhea" id="RHEA:20724"/>
        <dbReference type="ChEBI" id="CHEBI:15377"/>
        <dbReference type="ChEBI" id="CHEBI:58521"/>
        <dbReference type="ChEBI" id="CHEBI:137480"/>
        <dbReference type="EC" id="4.2.1.17"/>
    </reaction>
</comment>
<keyword evidence="11" id="KW-1185">Reference proteome</keyword>
<evidence type="ECO:0000256" key="2">
    <source>
        <dbReference type="ARBA" id="ARBA00005254"/>
    </source>
</evidence>
<protein>
    <submittedName>
        <fullName evidence="10">Crotonase/enoyl-CoA hydratase family protein</fullName>
    </submittedName>
</protein>
<evidence type="ECO:0000256" key="4">
    <source>
        <dbReference type="ARBA" id="ARBA00023098"/>
    </source>
</evidence>
<dbReference type="InterPro" id="IPR014748">
    <property type="entry name" value="Enoyl-CoA_hydra_C"/>
</dbReference>
<dbReference type="PROSITE" id="PS00166">
    <property type="entry name" value="ENOYL_COA_HYDRATASE"/>
    <property type="match status" value="1"/>
</dbReference>
<dbReference type="CDD" id="cd06558">
    <property type="entry name" value="crotonase-like"/>
    <property type="match status" value="1"/>
</dbReference>
<comment type="function">
    <text evidence="1">Could possibly oxidize fatty acids using specific components.</text>
</comment>
<accession>A0ABW6SFJ4</accession>
<dbReference type="RefSeq" id="WP_387406679.1">
    <property type="nucleotide sequence ID" value="NZ_JBIAQY010000023.1"/>
</dbReference>
<evidence type="ECO:0000256" key="1">
    <source>
        <dbReference type="ARBA" id="ARBA00002994"/>
    </source>
</evidence>
<organism evidence="10 11">
    <name type="scientific">Nocardia jiangxiensis</name>
    <dbReference type="NCBI Taxonomy" id="282685"/>
    <lineage>
        <taxon>Bacteria</taxon>
        <taxon>Bacillati</taxon>
        <taxon>Actinomycetota</taxon>
        <taxon>Actinomycetes</taxon>
        <taxon>Mycobacteriales</taxon>
        <taxon>Nocardiaceae</taxon>
        <taxon>Nocardia</taxon>
    </lineage>
</organism>
<dbReference type="InterPro" id="IPR029045">
    <property type="entry name" value="ClpP/crotonase-like_dom_sf"/>
</dbReference>
<dbReference type="EMBL" id="JBIAQY010000023">
    <property type="protein sequence ID" value="MFF3574009.1"/>
    <property type="molecule type" value="Genomic_DNA"/>
</dbReference>
<dbReference type="SUPFAM" id="SSF52096">
    <property type="entry name" value="ClpP/crotonase"/>
    <property type="match status" value="1"/>
</dbReference>
<dbReference type="Pfam" id="PF00378">
    <property type="entry name" value="ECH_1"/>
    <property type="match status" value="1"/>
</dbReference>